<dbReference type="PANTHER" id="PTHR31529">
    <property type="entry name" value="LOB DOMAIN CONTAINING PROTEIN"/>
    <property type="match status" value="1"/>
</dbReference>
<feature type="domain" description="LOB" evidence="2">
    <location>
        <begin position="6"/>
        <end position="108"/>
    </location>
</feature>
<dbReference type="PROSITE" id="PS50891">
    <property type="entry name" value="LOB"/>
    <property type="match status" value="1"/>
</dbReference>
<evidence type="ECO:0000313" key="3">
    <source>
        <dbReference type="EMBL" id="AMQ09518.1"/>
    </source>
</evidence>
<dbReference type="InterPro" id="IPR004883">
    <property type="entry name" value="LOB"/>
</dbReference>
<dbReference type="Pfam" id="PF03195">
    <property type="entry name" value="LOB"/>
    <property type="match status" value="1"/>
</dbReference>
<proteinExistence type="evidence at transcript level"/>
<evidence type="ECO:0000259" key="2">
    <source>
        <dbReference type="PROSITE" id="PS50891"/>
    </source>
</evidence>
<sequence>MTGFGSSCGACKFLRRKCSSECVFAPYFCYDEAASHFAAVHKVFGASNVSKLLLHLPVHNRSDAAITISYEALARMRDPIYGCVAHIFALQQQVAYLQEEIEILGNQIASSFNCNVASCGSSEATDNNNFNAGAQLLPEHEAINSQFYHISQEILLSVEAGNSNGNTFDSQVFDGHMGLSPLYGLEDENVLCQSFLDPLELEGLFEGTELDNFGNNSCLNDIPIMENCIGPIWD</sequence>
<dbReference type="GO" id="GO:0005634">
    <property type="term" value="C:nucleus"/>
    <property type="evidence" value="ECO:0007669"/>
    <property type="project" value="TreeGrafter"/>
</dbReference>
<dbReference type="AlphaFoldDB" id="A0A172J1W5"/>
<organism evidence="3">
    <name type="scientific">Boehmeria nivea</name>
    <name type="common">Chinese grass</name>
    <name type="synonym">Urtica nivea</name>
    <dbReference type="NCBI Taxonomy" id="83906"/>
    <lineage>
        <taxon>Eukaryota</taxon>
        <taxon>Viridiplantae</taxon>
        <taxon>Streptophyta</taxon>
        <taxon>Embryophyta</taxon>
        <taxon>Tracheophyta</taxon>
        <taxon>Spermatophyta</taxon>
        <taxon>Magnoliopsida</taxon>
        <taxon>eudicotyledons</taxon>
        <taxon>Gunneridae</taxon>
        <taxon>Pentapetalae</taxon>
        <taxon>rosids</taxon>
        <taxon>fabids</taxon>
        <taxon>Rosales</taxon>
        <taxon>Urticaceae</taxon>
        <taxon>Boehmeria</taxon>
    </lineage>
</organism>
<dbReference type="GO" id="GO:0009755">
    <property type="term" value="P:hormone-mediated signaling pathway"/>
    <property type="evidence" value="ECO:0007669"/>
    <property type="project" value="TreeGrafter"/>
</dbReference>
<evidence type="ECO:0000256" key="1">
    <source>
        <dbReference type="ARBA" id="ARBA00005474"/>
    </source>
</evidence>
<dbReference type="EMBL" id="KR076535">
    <property type="protein sequence ID" value="AMQ09518.1"/>
    <property type="molecule type" value="mRNA"/>
</dbReference>
<name>A0A172J1W5_BOENI</name>
<comment type="similarity">
    <text evidence="1">Belongs to the LOB domain-containing protein family.</text>
</comment>
<reference evidence="3" key="1">
    <citation type="submission" date="2015-04" db="EMBL/GenBank/DDBJ databases">
        <title>Identification and expression of Aux/IAA, ARF and LBD family transcription factors in ramie.</title>
        <authorList>
            <person name="Huang X."/>
        </authorList>
    </citation>
    <scope>NUCLEOTIDE SEQUENCE</scope>
</reference>
<gene>
    <name evidence="3" type="primary">LBD9</name>
</gene>
<dbReference type="PANTHER" id="PTHR31529:SF50">
    <property type="entry name" value="LOB DOMAIN PROTEIN"/>
    <property type="match status" value="1"/>
</dbReference>
<accession>A0A172J1W5</accession>
<dbReference type="GO" id="GO:0045893">
    <property type="term" value="P:positive regulation of DNA-templated transcription"/>
    <property type="evidence" value="ECO:0007669"/>
    <property type="project" value="TreeGrafter"/>
</dbReference>
<protein>
    <submittedName>
        <fullName evidence="3">Lateral organ boundaries domain protein</fullName>
    </submittedName>
</protein>